<sequence length="282" mass="29339">MTESAPGPKTPNAARGTVRRVWLVTGAVLAAAALVIGVTGIVAALQRTSTETRYASQTYPRSAAHVQVDVDRGKVTIAGGDAGRVETQHARRWSGGEPSVDETWSGDTLRVDGRCPDSLLSWIGQVCSVEYAAQVPRDAGADVGSTTGSIEVGQLGGQLGLSATTGSITVEDVSGPLTARATTGDITGSGLRSDRVDAEVSTGDVTLRFAEPPERLTAAARTGDVTIEVPRSGGPYRVDARTNTGEQQVDVAQDPDAAPERTIDVTTSTGDIHVRYADRGDR</sequence>
<evidence type="ECO:0000259" key="2">
    <source>
        <dbReference type="Pfam" id="PF13349"/>
    </source>
</evidence>
<protein>
    <submittedName>
        <fullName evidence="3">Putative adhesin</fullName>
    </submittedName>
</protein>
<proteinExistence type="predicted"/>
<keyword evidence="1" id="KW-1133">Transmembrane helix</keyword>
<dbReference type="InterPro" id="IPR025164">
    <property type="entry name" value="Toastrack_DUF4097"/>
</dbReference>
<accession>A0A2P8DY70</accession>
<reference evidence="3 4" key="1">
    <citation type="submission" date="2018-03" db="EMBL/GenBank/DDBJ databases">
        <title>Genomic Encyclopedia of Archaeal and Bacterial Type Strains, Phase II (KMG-II): from individual species to whole genera.</title>
        <authorList>
            <person name="Goeker M."/>
        </authorList>
    </citation>
    <scope>NUCLEOTIDE SEQUENCE [LARGE SCALE GENOMIC DNA]</scope>
    <source>
        <strain evidence="3 4">DSM 45211</strain>
    </source>
</reference>
<dbReference type="RefSeq" id="WP_106538135.1">
    <property type="nucleotide sequence ID" value="NZ_PYGE01000011.1"/>
</dbReference>
<evidence type="ECO:0000256" key="1">
    <source>
        <dbReference type="SAM" id="Phobius"/>
    </source>
</evidence>
<name>A0A2P8DY70_9ACTN</name>
<feature type="transmembrane region" description="Helical" evidence="1">
    <location>
        <begin position="21"/>
        <end position="45"/>
    </location>
</feature>
<organism evidence="3 4">
    <name type="scientific">Haloactinopolyspora alba</name>
    <dbReference type="NCBI Taxonomy" id="648780"/>
    <lineage>
        <taxon>Bacteria</taxon>
        <taxon>Bacillati</taxon>
        <taxon>Actinomycetota</taxon>
        <taxon>Actinomycetes</taxon>
        <taxon>Jiangellales</taxon>
        <taxon>Jiangellaceae</taxon>
        <taxon>Haloactinopolyspora</taxon>
    </lineage>
</organism>
<dbReference type="AlphaFoldDB" id="A0A2P8DY70"/>
<keyword evidence="4" id="KW-1185">Reference proteome</keyword>
<keyword evidence="1" id="KW-0812">Transmembrane</keyword>
<comment type="caution">
    <text evidence="3">The sequence shown here is derived from an EMBL/GenBank/DDBJ whole genome shotgun (WGS) entry which is preliminary data.</text>
</comment>
<dbReference type="Proteomes" id="UP000243528">
    <property type="component" value="Unassembled WGS sequence"/>
</dbReference>
<dbReference type="EMBL" id="PYGE01000011">
    <property type="protein sequence ID" value="PSL02127.1"/>
    <property type="molecule type" value="Genomic_DNA"/>
</dbReference>
<evidence type="ECO:0000313" key="4">
    <source>
        <dbReference type="Proteomes" id="UP000243528"/>
    </source>
</evidence>
<dbReference type="Pfam" id="PF13349">
    <property type="entry name" value="DUF4097"/>
    <property type="match status" value="1"/>
</dbReference>
<gene>
    <name evidence="3" type="ORF">CLV30_11182</name>
</gene>
<feature type="domain" description="DUF4097" evidence="2">
    <location>
        <begin position="145"/>
        <end position="274"/>
    </location>
</feature>
<evidence type="ECO:0000313" key="3">
    <source>
        <dbReference type="EMBL" id="PSL02127.1"/>
    </source>
</evidence>
<keyword evidence="1" id="KW-0472">Membrane</keyword>
<dbReference type="OrthoDB" id="4190102at2"/>